<comment type="caution">
    <text evidence="1">The sequence shown here is derived from an EMBL/GenBank/DDBJ whole genome shotgun (WGS) entry which is preliminary data.</text>
</comment>
<name>A0ACC2G0W8_DALPE</name>
<protein>
    <submittedName>
        <fullName evidence="1">Uncharacterized protein</fullName>
    </submittedName>
</protein>
<proteinExistence type="predicted"/>
<organism evidence="1 2">
    <name type="scientific">Dallia pectoralis</name>
    <name type="common">Alaska blackfish</name>
    <dbReference type="NCBI Taxonomy" id="75939"/>
    <lineage>
        <taxon>Eukaryota</taxon>
        <taxon>Metazoa</taxon>
        <taxon>Chordata</taxon>
        <taxon>Craniata</taxon>
        <taxon>Vertebrata</taxon>
        <taxon>Euteleostomi</taxon>
        <taxon>Actinopterygii</taxon>
        <taxon>Neopterygii</taxon>
        <taxon>Teleostei</taxon>
        <taxon>Protacanthopterygii</taxon>
        <taxon>Esociformes</taxon>
        <taxon>Umbridae</taxon>
        <taxon>Dallia</taxon>
    </lineage>
</organism>
<evidence type="ECO:0000313" key="1">
    <source>
        <dbReference type="EMBL" id="KAJ7997171.1"/>
    </source>
</evidence>
<accession>A0ACC2G0W8</accession>
<sequence>MIAALTEPLKQQGAPTTHREAAEEPEEKKKMGRCKRRGLDAIITKRGQCSTNWRKDTPVKSDGKRGKLKRLLSKPLYTRRKGLVLSPINESACTDPRNMPTAATQRNRMLESKDDEDAPDSSTDDSSKGIFSQLLDETDSGDTSTSSLPSPEVFRREDVHEEMVDLPSELLDLRVKNSTLLDVSHAENINMQQTPNLSSIVEISQMTHAVDKETSQLALPLKWTSSDELFSAYVSAEKTPVSERATVPSVPMKNRPVTVRSRKIKCKKKTKRKERLFL</sequence>
<reference evidence="1" key="1">
    <citation type="submission" date="2021-05" db="EMBL/GenBank/DDBJ databases">
        <authorList>
            <person name="Pan Q."/>
            <person name="Jouanno E."/>
            <person name="Zahm M."/>
            <person name="Klopp C."/>
            <person name="Cabau C."/>
            <person name="Louis A."/>
            <person name="Berthelot C."/>
            <person name="Parey E."/>
            <person name="Roest Crollius H."/>
            <person name="Montfort J."/>
            <person name="Robinson-Rechavi M."/>
            <person name="Bouchez O."/>
            <person name="Lampietro C."/>
            <person name="Lopez Roques C."/>
            <person name="Donnadieu C."/>
            <person name="Postlethwait J."/>
            <person name="Bobe J."/>
            <person name="Dillon D."/>
            <person name="Chandos A."/>
            <person name="von Hippel F."/>
            <person name="Guiguen Y."/>
        </authorList>
    </citation>
    <scope>NUCLEOTIDE SEQUENCE</scope>
    <source>
        <strain evidence="1">YG-Jan2019</strain>
    </source>
</reference>
<gene>
    <name evidence="1" type="ORF">DPEC_G00226190</name>
</gene>
<evidence type="ECO:0000313" key="2">
    <source>
        <dbReference type="Proteomes" id="UP001157502"/>
    </source>
</evidence>
<dbReference type="Proteomes" id="UP001157502">
    <property type="component" value="Chromosome 19"/>
</dbReference>
<dbReference type="EMBL" id="CM055746">
    <property type="protein sequence ID" value="KAJ7997171.1"/>
    <property type="molecule type" value="Genomic_DNA"/>
</dbReference>
<keyword evidence="2" id="KW-1185">Reference proteome</keyword>